<evidence type="ECO:0000256" key="1">
    <source>
        <dbReference type="SAM" id="MobiDB-lite"/>
    </source>
</evidence>
<evidence type="ECO:0000313" key="3">
    <source>
        <dbReference type="Proteomes" id="UP000507245"/>
    </source>
</evidence>
<sequence length="258" mass="29483">MCDLENSGPTKDEQVYKALVMKGKRKLMAEGRPVHNFKKTKASFCPSPSPGVSLRLLNRGGSGGQAKRNGRSGKASKQDEPCGAKETPRLWWLAFNSHKSHEKEGGAPWNPRKWRFFIDFMESNSLVDLGFSGQCFTWEKNCGDNIIVRERLNRVLKNADWAKWAEDPACKDIIQSCWGGEITGSSITNRNRKLATYAKKLLQWSRNSGDNSRLQIKKLLFDLEMIQKNDGSLLNQNKKDRPKKDLDSLWKIEELYWC</sequence>
<dbReference type="Proteomes" id="UP000507245">
    <property type="component" value="Unassembled WGS sequence"/>
</dbReference>
<dbReference type="OrthoDB" id="1935929at2759"/>
<evidence type="ECO:0000313" key="2">
    <source>
        <dbReference type="EMBL" id="CAB4313585.1"/>
    </source>
</evidence>
<protein>
    <recommendedName>
        <fullName evidence="4">DUF4283 domain-containing protein</fullName>
    </recommendedName>
</protein>
<evidence type="ECO:0008006" key="4">
    <source>
        <dbReference type="Google" id="ProtNLM"/>
    </source>
</evidence>
<accession>A0A6J5XNP0</accession>
<name>A0A6J5XNP0_PRUAR</name>
<dbReference type="AlphaFoldDB" id="A0A6J5XNP0"/>
<organism evidence="2 3">
    <name type="scientific">Prunus armeniaca</name>
    <name type="common">Apricot</name>
    <name type="synonym">Armeniaca vulgaris</name>
    <dbReference type="NCBI Taxonomy" id="36596"/>
    <lineage>
        <taxon>Eukaryota</taxon>
        <taxon>Viridiplantae</taxon>
        <taxon>Streptophyta</taxon>
        <taxon>Embryophyta</taxon>
        <taxon>Tracheophyta</taxon>
        <taxon>Spermatophyta</taxon>
        <taxon>Magnoliopsida</taxon>
        <taxon>eudicotyledons</taxon>
        <taxon>Gunneridae</taxon>
        <taxon>Pentapetalae</taxon>
        <taxon>rosids</taxon>
        <taxon>fabids</taxon>
        <taxon>Rosales</taxon>
        <taxon>Rosaceae</taxon>
        <taxon>Amygdaloideae</taxon>
        <taxon>Amygdaleae</taxon>
        <taxon>Prunus</taxon>
    </lineage>
</organism>
<keyword evidence="3" id="KW-1185">Reference proteome</keyword>
<feature type="region of interest" description="Disordered" evidence="1">
    <location>
        <begin position="39"/>
        <end position="83"/>
    </location>
</feature>
<dbReference type="EMBL" id="CAEKKB010000006">
    <property type="protein sequence ID" value="CAB4313585.1"/>
    <property type="molecule type" value="Genomic_DNA"/>
</dbReference>
<reference evidence="3" key="1">
    <citation type="journal article" date="2020" name="Genome Biol.">
        <title>Gamete binning: chromosome-level and haplotype-resolved genome assembly enabled by high-throughput single-cell sequencing of gamete genomes.</title>
        <authorList>
            <person name="Campoy J.A."/>
            <person name="Sun H."/>
            <person name="Goel M."/>
            <person name="Jiao W.-B."/>
            <person name="Folz-Donahue K."/>
            <person name="Wang N."/>
            <person name="Rubio M."/>
            <person name="Liu C."/>
            <person name="Kukat C."/>
            <person name="Ruiz D."/>
            <person name="Huettel B."/>
            <person name="Schneeberger K."/>
        </authorList>
    </citation>
    <scope>NUCLEOTIDE SEQUENCE [LARGE SCALE GENOMIC DNA]</scope>
    <source>
        <strain evidence="3">cv. Rojo Pasion</strain>
    </source>
</reference>
<gene>
    <name evidence="2" type="ORF">ORAREDHAP_LOCUS36816</name>
</gene>
<proteinExistence type="predicted"/>